<organism evidence="2 3">
    <name type="scientific">Agrilus planipennis</name>
    <name type="common">Emerald ash borer</name>
    <name type="synonym">Agrilus marcopoli</name>
    <dbReference type="NCBI Taxonomy" id="224129"/>
    <lineage>
        <taxon>Eukaryota</taxon>
        <taxon>Metazoa</taxon>
        <taxon>Ecdysozoa</taxon>
        <taxon>Arthropoda</taxon>
        <taxon>Hexapoda</taxon>
        <taxon>Insecta</taxon>
        <taxon>Pterygota</taxon>
        <taxon>Neoptera</taxon>
        <taxon>Endopterygota</taxon>
        <taxon>Coleoptera</taxon>
        <taxon>Polyphaga</taxon>
        <taxon>Elateriformia</taxon>
        <taxon>Buprestoidea</taxon>
        <taxon>Buprestidae</taxon>
        <taxon>Agrilinae</taxon>
        <taxon>Agrilus</taxon>
    </lineage>
</organism>
<dbReference type="GO" id="GO:0005886">
    <property type="term" value="C:plasma membrane"/>
    <property type="evidence" value="ECO:0007669"/>
    <property type="project" value="UniProtKB-SubCell"/>
</dbReference>
<keyword evidence="1" id="KW-0762">Sugar transport</keyword>
<feature type="transmembrane region" description="Helical" evidence="1">
    <location>
        <begin position="21"/>
        <end position="41"/>
    </location>
</feature>
<feature type="transmembrane region" description="Helical" evidence="1">
    <location>
        <begin position="175"/>
        <end position="193"/>
    </location>
</feature>
<name>A0A7F5R7N5_AGRPL</name>
<dbReference type="Proteomes" id="UP000192223">
    <property type="component" value="Unplaced"/>
</dbReference>
<comment type="similarity">
    <text evidence="1">Belongs to the SWEET sugar transporter family.</text>
</comment>
<accession>A0A7F5R7N5</accession>
<evidence type="ECO:0000256" key="1">
    <source>
        <dbReference type="RuleBase" id="RU910715"/>
    </source>
</evidence>
<keyword evidence="1" id="KW-0812">Transmembrane</keyword>
<dbReference type="Pfam" id="PF03083">
    <property type="entry name" value="MtN3_slv"/>
    <property type="match status" value="1"/>
</dbReference>
<keyword evidence="1" id="KW-0472">Membrane</keyword>
<dbReference type="RefSeq" id="XP_025831988.1">
    <property type="nucleotide sequence ID" value="XM_025976203.1"/>
</dbReference>
<reference evidence="3" key="1">
    <citation type="submission" date="2025-08" db="UniProtKB">
        <authorList>
            <consortium name="RefSeq"/>
        </authorList>
    </citation>
    <scope>IDENTIFICATION</scope>
    <source>
        <tissue evidence="3">Entire body</tissue>
    </source>
</reference>
<feature type="transmembrane region" description="Helical" evidence="1">
    <location>
        <begin position="200"/>
        <end position="222"/>
    </location>
</feature>
<feature type="transmembrane region" description="Helical" evidence="1">
    <location>
        <begin position="146"/>
        <end position="163"/>
    </location>
</feature>
<dbReference type="GeneID" id="112904929"/>
<comment type="function">
    <text evidence="1">Mediates sugar transport across membranes.</text>
</comment>
<dbReference type="KEGG" id="apln:112904929"/>
<keyword evidence="2" id="KW-1185">Reference proteome</keyword>
<feature type="transmembrane region" description="Helical" evidence="1">
    <location>
        <begin position="61"/>
        <end position="77"/>
    </location>
</feature>
<proteinExistence type="inferred from homology"/>
<dbReference type="AlphaFoldDB" id="A0A7F5R7N5"/>
<sequence>MLPPERFTPRARRGALFKQLYPYRNIISISAVFTTAAFQLINLPICIQICSNRSTHGYLPHPSIGNLVINIIMMKYAAILCQSVLYYASVMGAILNIAYLMLFNCYAMDPFVEVQLPFSIAIVFIVLVLGYTYIEDDVNLPRRFGVLLVFIYTFYLAAPLILADGDSLPQTISYVSLPMYIIGFLMSAAWFALETIFNNLYLQIAHALGLVAYGAQLALAFVLDGLMLFSDECDDEV</sequence>
<feature type="transmembrane region" description="Helical" evidence="1">
    <location>
        <begin position="84"/>
        <end position="102"/>
    </location>
</feature>
<comment type="subcellular location">
    <subcellularLocation>
        <location evidence="1">Cell membrane</location>
        <topology evidence="1">Multi-pass membrane protein</topology>
    </subcellularLocation>
</comment>
<feature type="transmembrane region" description="Helical" evidence="1">
    <location>
        <begin position="114"/>
        <end position="134"/>
    </location>
</feature>
<keyword evidence="1" id="KW-1133">Transmembrane helix</keyword>
<evidence type="ECO:0000313" key="2">
    <source>
        <dbReference type="Proteomes" id="UP000192223"/>
    </source>
</evidence>
<gene>
    <name evidence="3" type="primary">LOC112904929</name>
</gene>
<protein>
    <recommendedName>
        <fullName evidence="1">Sugar transporter SWEET</fullName>
    </recommendedName>
</protein>
<dbReference type="InterPro" id="IPR004316">
    <property type="entry name" value="SWEET_rpt"/>
</dbReference>
<evidence type="ECO:0000313" key="3">
    <source>
        <dbReference type="RefSeq" id="XP_025831988.1"/>
    </source>
</evidence>
<keyword evidence="1" id="KW-0813">Transport</keyword>
<dbReference type="InParanoid" id="A0A7F5R7N5"/>
<dbReference type="OrthoDB" id="409725at2759"/>
<dbReference type="Gene3D" id="1.20.1280.290">
    <property type="match status" value="1"/>
</dbReference>